<sequence length="495" mass="56375">MGNSSGNIQKGKEVAITNLMTGEMVLLAKRYKNIYVANFESLHNLVKKVLVRGLPESRFKGHKVYDACVRGKQVRSSFKPNNEIQVKMSYNVVSIRYDHGTEFGNAKFDKFCAKYSISHNFSAPRTPQQKGVVERKNRTLEYMVRTMLMYNGVEKGFWAEGVNTACYLVNMCLIRSLMNKTPYELLNGRKPKLTYLRTFGCKCFVLNNGKEALGNFDAKSNEGIFLGYSSQSKAYKVYNKKTQCVKESIHVIFDESHHLCGKHSNDKIDQDKEQSKVPREFIDMANGKAELMSQVKEFNEENTTKSLADAKELGSFITITEAEDRVADAVQGTPDAEQRCAEHRCGIQTRSKTRNSFDFSVFLSQIEPRDIKEALKDADWITAMQDELHQFERTALYGLKQAPSAWYERLSKFILENGFTRGKIDNTLFLKKRGRNLLIVQVYVGDIIFGATNDSMCKEFAKLMGSEFEMSMIGELNFFLGLQVKQTPKGMMISQ</sequence>
<protein>
    <submittedName>
        <fullName evidence="2">Uncharacterized protein LOC142180000</fullName>
    </submittedName>
</protein>
<reference evidence="1" key="1">
    <citation type="journal article" date="2014" name="Nat. Commun.">
        <title>The tobacco genome sequence and its comparison with those of tomato and potato.</title>
        <authorList>
            <person name="Sierro N."/>
            <person name="Battey J.N."/>
            <person name="Ouadi S."/>
            <person name="Bakaher N."/>
            <person name="Bovet L."/>
            <person name="Willig A."/>
            <person name="Goepfert S."/>
            <person name="Peitsch M.C."/>
            <person name="Ivanov N.V."/>
        </authorList>
    </citation>
    <scope>NUCLEOTIDE SEQUENCE [LARGE SCALE GENOMIC DNA]</scope>
</reference>
<proteinExistence type="predicted"/>
<accession>A0AC58UBZ5</accession>
<dbReference type="RefSeq" id="XP_075107018.1">
    <property type="nucleotide sequence ID" value="XM_075250917.1"/>
</dbReference>
<name>A0AC58UBZ5_TOBAC</name>
<reference evidence="2" key="2">
    <citation type="submission" date="2025-08" db="UniProtKB">
        <authorList>
            <consortium name="RefSeq"/>
        </authorList>
    </citation>
    <scope>IDENTIFICATION</scope>
    <source>
        <tissue evidence="2">Leaf</tissue>
    </source>
</reference>
<organism evidence="1 2">
    <name type="scientific">Nicotiana tabacum</name>
    <name type="common">Common tobacco</name>
    <dbReference type="NCBI Taxonomy" id="4097"/>
    <lineage>
        <taxon>Eukaryota</taxon>
        <taxon>Viridiplantae</taxon>
        <taxon>Streptophyta</taxon>
        <taxon>Embryophyta</taxon>
        <taxon>Tracheophyta</taxon>
        <taxon>Spermatophyta</taxon>
        <taxon>Magnoliopsida</taxon>
        <taxon>eudicotyledons</taxon>
        <taxon>Gunneridae</taxon>
        <taxon>Pentapetalae</taxon>
        <taxon>asterids</taxon>
        <taxon>lamiids</taxon>
        <taxon>Solanales</taxon>
        <taxon>Solanaceae</taxon>
        <taxon>Nicotianoideae</taxon>
        <taxon>Nicotianeae</taxon>
        <taxon>Nicotiana</taxon>
    </lineage>
</organism>
<evidence type="ECO:0000313" key="2">
    <source>
        <dbReference type="RefSeq" id="XP_075107018.1"/>
    </source>
</evidence>
<gene>
    <name evidence="2" type="primary">LOC142180000</name>
</gene>
<evidence type="ECO:0000313" key="1">
    <source>
        <dbReference type="Proteomes" id="UP000790787"/>
    </source>
</evidence>
<keyword evidence="1" id="KW-1185">Reference proteome</keyword>
<dbReference type="Proteomes" id="UP000790787">
    <property type="component" value="Chromosome 4"/>
</dbReference>